<dbReference type="EMBL" id="SNRY01000550">
    <property type="protein sequence ID" value="KAA6339265.1"/>
    <property type="molecule type" value="Genomic_DNA"/>
</dbReference>
<accession>A0A5J4S199</accession>
<organism evidence="1">
    <name type="scientific">termite gut metagenome</name>
    <dbReference type="NCBI Taxonomy" id="433724"/>
    <lineage>
        <taxon>unclassified sequences</taxon>
        <taxon>metagenomes</taxon>
        <taxon>organismal metagenomes</taxon>
    </lineage>
</organism>
<proteinExistence type="predicted"/>
<evidence type="ECO:0000313" key="1">
    <source>
        <dbReference type="EMBL" id="KAA6339265.1"/>
    </source>
</evidence>
<sequence length="226" mass="26914">MNDASFKIFIEREIPAFLKKMDLFKGKGVKKIGDHSDEFKKISRKNIHTELYSVAIKNLDYEILLSDDSIFQFSKNQSEFRYAFIQTPYINVSKEDFINLQFTHDELSQLNKEEYDDFVNTIREEDFEQFRCEQSINPKSHIIRYDIDKKNYLPLIHAYSHLHIGPNDYIRIPCSILLTPLSFAQFVIKNTYPINHTIYIQHIAHKGDKIDSKFWKGEEEREVFFI</sequence>
<gene>
    <name evidence="1" type="ORF">EZS27_012783</name>
</gene>
<comment type="caution">
    <text evidence="1">The sequence shown here is derived from an EMBL/GenBank/DDBJ whole genome shotgun (WGS) entry which is preliminary data.</text>
</comment>
<reference evidence="1" key="1">
    <citation type="submission" date="2019-03" db="EMBL/GenBank/DDBJ databases">
        <title>Single cell metagenomics reveals metabolic interactions within the superorganism composed of flagellate Streblomastix strix and complex community of Bacteroidetes bacteria on its surface.</title>
        <authorList>
            <person name="Treitli S.C."/>
            <person name="Kolisko M."/>
            <person name="Husnik F."/>
            <person name="Keeling P."/>
            <person name="Hampl V."/>
        </authorList>
    </citation>
    <scope>NUCLEOTIDE SEQUENCE</scope>
    <source>
        <strain evidence="1">STM</strain>
    </source>
</reference>
<protein>
    <submittedName>
        <fullName evidence="1">Uncharacterized protein</fullName>
    </submittedName>
</protein>
<dbReference type="Pfam" id="PF10053">
    <property type="entry name" value="DUF2290"/>
    <property type="match status" value="1"/>
</dbReference>
<name>A0A5J4S199_9ZZZZ</name>
<dbReference type="AlphaFoldDB" id="A0A5J4S199"/>
<dbReference type="InterPro" id="IPR018742">
    <property type="entry name" value="DUF2290"/>
</dbReference>